<keyword evidence="1" id="KW-0472">Membrane</keyword>
<keyword evidence="1" id="KW-1133">Transmembrane helix</keyword>
<name>A0ABV3L0V6_9RHOB</name>
<evidence type="ECO:0000256" key="1">
    <source>
        <dbReference type="SAM" id="Phobius"/>
    </source>
</evidence>
<keyword evidence="3" id="KW-1185">Reference proteome</keyword>
<feature type="transmembrane region" description="Helical" evidence="1">
    <location>
        <begin position="7"/>
        <end position="29"/>
    </location>
</feature>
<comment type="caution">
    <text evidence="2">The sequence shown here is derived from an EMBL/GenBank/DDBJ whole genome shotgun (WGS) entry which is preliminary data.</text>
</comment>
<keyword evidence="1" id="KW-0812">Transmembrane</keyword>
<gene>
    <name evidence="2" type="ORF">AB0T83_00125</name>
</gene>
<evidence type="ECO:0000313" key="3">
    <source>
        <dbReference type="Proteomes" id="UP001553161"/>
    </source>
</evidence>
<dbReference type="RefSeq" id="WP_366190502.1">
    <property type="nucleotide sequence ID" value="NZ_JBFBVU010000001.1"/>
</dbReference>
<evidence type="ECO:0000313" key="2">
    <source>
        <dbReference type="EMBL" id="MEV8465183.1"/>
    </source>
</evidence>
<accession>A0ABV3L0V6</accession>
<dbReference type="EMBL" id="JBFBVU010000001">
    <property type="protein sequence ID" value="MEV8465183.1"/>
    <property type="molecule type" value="Genomic_DNA"/>
</dbReference>
<protein>
    <submittedName>
        <fullName evidence="2">CTP synthetase</fullName>
    </submittedName>
</protein>
<sequence length="58" mass="5855">MFRLALLLHIVIGATLAGTVIVVALVLGYDTLTPILIAAGLGFLAAIPASIVVARALS</sequence>
<feature type="transmembrane region" description="Helical" evidence="1">
    <location>
        <begin position="35"/>
        <end position="57"/>
    </location>
</feature>
<reference evidence="2 3" key="1">
    <citation type="submission" date="2024-07" db="EMBL/GenBank/DDBJ databases">
        <authorList>
            <person name="Kang M."/>
        </authorList>
    </citation>
    <scope>NUCLEOTIDE SEQUENCE [LARGE SCALE GENOMIC DNA]</scope>
    <source>
        <strain evidence="2 3">DFM31</strain>
    </source>
</reference>
<dbReference type="Proteomes" id="UP001553161">
    <property type="component" value="Unassembled WGS sequence"/>
</dbReference>
<proteinExistence type="predicted"/>
<organism evidence="2 3">
    <name type="scientific">Meridianimarinicoccus marinus</name>
    <dbReference type="NCBI Taxonomy" id="3231483"/>
    <lineage>
        <taxon>Bacteria</taxon>
        <taxon>Pseudomonadati</taxon>
        <taxon>Pseudomonadota</taxon>
        <taxon>Alphaproteobacteria</taxon>
        <taxon>Rhodobacterales</taxon>
        <taxon>Paracoccaceae</taxon>
        <taxon>Meridianimarinicoccus</taxon>
    </lineage>
</organism>